<accession>A0A8H7AHV0</accession>
<feature type="domain" description="F-box" evidence="1">
    <location>
        <begin position="25"/>
        <end position="73"/>
    </location>
</feature>
<sequence>MPLLPDDPRYDNTPDLSSSAASRHDLKLLQLPQELLLAIISHVEHRDVYTLRAINRKLHNVIHENESAIVRQHLLEGESQAPTYFMPTGALSLDWWTERRYRVHTCSQLASVLATQCCTNLKPQSRLDDQDAWRMRKINKLKTPLLSSFLTFYEYLARLRQIVLRTLHEFEEDLIADFTRLGFILDLDEQRILESFPADSLIHIAHAWRILQGVSRAKNASLELSSTEFPYTTVKVALILGGLDRFTALISKPSQKERIQDLDAFGAELWHGEIWKPYMSLREPPLSSIHHLATRQKRVSSGDFPKKMRQGAILAFISHQSICESSLKAVILRHQGTLDSILPVDRYICEAVREEGDSFCLLSSWNAPDNPH</sequence>
<dbReference type="EMBL" id="JAACFV010000071">
    <property type="protein sequence ID" value="KAF7507292.1"/>
    <property type="molecule type" value="Genomic_DNA"/>
</dbReference>
<proteinExistence type="predicted"/>
<dbReference type="AlphaFoldDB" id="A0A8H7AHV0"/>
<comment type="caution">
    <text evidence="2">The sequence shown here is derived from an EMBL/GenBank/DDBJ whole genome shotgun (WGS) entry which is preliminary data.</text>
</comment>
<gene>
    <name evidence="2" type="ORF">GJ744_010726</name>
</gene>
<dbReference type="InterPro" id="IPR001810">
    <property type="entry name" value="F-box_dom"/>
</dbReference>
<dbReference type="SUPFAM" id="SSF81383">
    <property type="entry name" value="F-box domain"/>
    <property type="match status" value="1"/>
</dbReference>
<evidence type="ECO:0000313" key="2">
    <source>
        <dbReference type="EMBL" id="KAF7507292.1"/>
    </source>
</evidence>
<evidence type="ECO:0000313" key="3">
    <source>
        <dbReference type="Proteomes" id="UP000606974"/>
    </source>
</evidence>
<dbReference type="PROSITE" id="PS50181">
    <property type="entry name" value="FBOX"/>
    <property type="match status" value="1"/>
</dbReference>
<evidence type="ECO:0000259" key="1">
    <source>
        <dbReference type="PROSITE" id="PS50181"/>
    </source>
</evidence>
<name>A0A8H7AHV0_9EURO</name>
<dbReference type="Pfam" id="PF00646">
    <property type="entry name" value="F-box"/>
    <property type="match status" value="1"/>
</dbReference>
<reference evidence="2" key="1">
    <citation type="submission" date="2020-02" db="EMBL/GenBank/DDBJ databases">
        <authorList>
            <person name="Palmer J.M."/>
        </authorList>
    </citation>
    <scope>NUCLEOTIDE SEQUENCE</scope>
    <source>
        <strain evidence="2">EPUS1.4</strain>
        <tissue evidence="2">Thallus</tissue>
    </source>
</reference>
<organism evidence="2 3">
    <name type="scientific">Endocarpon pusillum</name>
    <dbReference type="NCBI Taxonomy" id="364733"/>
    <lineage>
        <taxon>Eukaryota</taxon>
        <taxon>Fungi</taxon>
        <taxon>Dikarya</taxon>
        <taxon>Ascomycota</taxon>
        <taxon>Pezizomycotina</taxon>
        <taxon>Eurotiomycetes</taxon>
        <taxon>Chaetothyriomycetidae</taxon>
        <taxon>Verrucariales</taxon>
        <taxon>Verrucariaceae</taxon>
        <taxon>Endocarpon</taxon>
    </lineage>
</organism>
<dbReference type="Proteomes" id="UP000606974">
    <property type="component" value="Unassembled WGS sequence"/>
</dbReference>
<protein>
    <recommendedName>
        <fullName evidence="1">F-box domain-containing protein</fullName>
    </recommendedName>
</protein>
<keyword evidence="3" id="KW-1185">Reference proteome</keyword>
<dbReference type="InterPro" id="IPR036047">
    <property type="entry name" value="F-box-like_dom_sf"/>
</dbReference>